<organism evidence="1 2">
    <name type="scientific">Brevirhabdus pacifica</name>
    <dbReference type="NCBI Taxonomy" id="1267768"/>
    <lineage>
        <taxon>Bacteria</taxon>
        <taxon>Pseudomonadati</taxon>
        <taxon>Pseudomonadota</taxon>
        <taxon>Alphaproteobacteria</taxon>
        <taxon>Rhodobacterales</taxon>
        <taxon>Paracoccaceae</taxon>
        <taxon>Brevirhabdus</taxon>
    </lineage>
</organism>
<evidence type="ECO:0000313" key="2">
    <source>
        <dbReference type="Proteomes" id="UP000187266"/>
    </source>
</evidence>
<accession>A0A1U7DJ17</accession>
<sequence length="68" mass="7603">MSRHLADKARSRPQKGLLRIYTEVEARLGLRPGPRPGAQTAEDLRRRSRGVSPGRAAQFLRIARGRLA</sequence>
<accession>A0A2M9DB13</accession>
<proteinExistence type="predicted"/>
<protein>
    <submittedName>
        <fullName evidence="1">Uncharacterized protein</fullName>
    </submittedName>
</protein>
<dbReference type="STRING" id="1267768.BV394_09385"/>
<dbReference type="RefSeq" id="WP_076979920.1">
    <property type="nucleotide sequence ID" value="NZ_CP019124.1"/>
</dbReference>
<dbReference type="Proteomes" id="UP000187266">
    <property type="component" value="Chromosome"/>
</dbReference>
<name>A0A1U7DJ17_9RHOB</name>
<reference evidence="1 2" key="1">
    <citation type="submission" date="2017-01" db="EMBL/GenBank/DDBJ databases">
        <title>Genomic analysis of Xuhuaishuia manganoxidans DY6-4.</title>
        <authorList>
            <person name="Wang X."/>
        </authorList>
    </citation>
    <scope>NUCLEOTIDE SEQUENCE [LARGE SCALE GENOMIC DNA]</scope>
    <source>
        <strain evidence="1 2">DY6-4</strain>
    </source>
</reference>
<dbReference type="AlphaFoldDB" id="A0A1U7DJ17"/>
<gene>
    <name evidence="1" type="ORF">BV394_09385</name>
</gene>
<evidence type="ECO:0000313" key="1">
    <source>
        <dbReference type="EMBL" id="APX89899.1"/>
    </source>
</evidence>
<dbReference type="EMBL" id="CP019124">
    <property type="protein sequence ID" value="APX89899.1"/>
    <property type="molecule type" value="Genomic_DNA"/>
</dbReference>
<keyword evidence="2" id="KW-1185">Reference proteome</keyword>